<dbReference type="GO" id="GO:0005102">
    <property type="term" value="F:signaling receptor binding"/>
    <property type="evidence" value="ECO:0007669"/>
    <property type="project" value="TreeGrafter"/>
</dbReference>
<keyword evidence="7" id="KW-0813">Transport</keyword>
<keyword evidence="9" id="KW-0812">Transmembrane</keyword>
<keyword evidence="7 9" id="KW-0472">Membrane</keyword>
<feature type="transmembrane region" description="Helical" evidence="9">
    <location>
        <begin position="153"/>
        <end position="175"/>
    </location>
</feature>
<dbReference type="AlphaFoldDB" id="A0A9P7ZCG4"/>
<dbReference type="Proteomes" id="UP000887226">
    <property type="component" value="Unassembled WGS sequence"/>
</dbReference>
<gene>
    <name evidence="11" type="ORF">BJ878DRAFT_451151</name>
</gene>
<feature type="compositionally biased region" description="Polar residues" evidence="8">
    <location>
        <begin position="235"/>
        <end position="248"/>
    </location>
</feature>
<keyword evidence="7" id="KW-0653">Protein transport</keyword>
<feature type="region of interest" description="Disordered" evidence="8">
    <location>
        <begin position="92"/>
        <end position="135"/>
    </location>
</feature>
<feature type="compositionally biased region" description="Polar residues" evidence="8">
    <location>
        <begin position="101"/>
        <end position="126"/>
    </location>
</feature>
<comment type="function">
    <text evidence="7">Component of the PEX13-PEX14 docking complex, a translocon channel that specifically mediates the import of peroxisomal cargo proteins bound to PEX5 receptor. The PEX13-PEX14 docking complex forms a large import pore which can be opened to a diameter of about 9 nm. Mechanistically, PEX5 receptor along with cargo proteins associates with the PEX14 subunit of the PEX13-PEX14 docking complex in the cytosol, leading to the insertion of the receptor into the organelle membrane with the concomitant translocation of the cargo into the peroxisome matrix.</text>
</comment>
<organism evidence="11 12">
    <name type="scientific">Calycina marina</name>
    <dbReference type="NCBI Taxonomy" id="1763456"/>
    <lineage>
        <taxon>Eukaryota</taxon>
        <taxon>Fungi</taxon>
        <taxon>Dikarya</taxon>
        <taxon>Ascomycota</taxon>
        <taxon>Pezizomycotina</taxon>
        <taxon>Leotiomycetes</taxon>
        <taxon>Helotiales</taxon>
        <taxon>Pezizellaceae</taxon>
        <taxon>Calycina</taxon>
    </lineage>
</organism>
<keyword evidence="3 7" id="KW-0576">Peroxisome</keyword>
<proteinExistence type="inferred from homology"/>
<reference evidence="11" key="1">
    <citation type="journal article" date="2021" name="IMA Fungus">
        <title>Genomic characterization of three marine fungi, including Emericellopsis atlantica sp. nov. with signatures of a generalist lifestyle and marine biomass degradation.</title>
        <authorList>
            <person name="Hagestad O.C."/>
            <person name="Hou L."/>
            <person name="Andersen J.H."/>
            <person name="Hansen E.H."/>
            <person name="Altermark B."/>
            <person name="Li C."/>
            <person name="Kuhnert E."/>
            <person name="Cox R.J."/>
            <person name="Crous P.W."/>
            <person name="Spatafora J.W."/>
            <person name="Lail K."/>
            <person name="Amirebrahimi M."/>
            <person name="Lipzen A."/>
            <person name="Pangilinan J."/>
            <person name="Andreopoulos W."/>
            <person name="Hayes R.D."/>
            <person name="Ng V."/>
            <person name="Grigoriev I.V."/>
            <person name="Jackson S.A."/>
            <person name="Sutton T.D.S."/>
            <person name="Dobson A.D.W."/>
            <person name="Rama T."/>
        </authorList>
    </citation>
    <scope>NUCLEOTIDE SEQUENCE</scope>
    <source>
        <strain evidence="11">TRa3180A</strain>
    </source>
</reference>
<comment type="subcellular location">
    <subcellularLocation>
        <location evidence="6 7">Peroxisome membrane</location>
    </subcellularLocation>
</comment>
<accession>A0A9P7ZCG4</accession>
<evidence type="ECO:0000256" key="8">
    <source>
        <dbReference type="SAM" id="MobiDB-lite"/>
    </source>
</evidence>
<evidence type="ECO:0000256" key="3">
    <source>
        <dbReference type="ARBA" id="ARBA00023140"/>
    </source>
</evidence>
<feature type="region of interest" description="Disordered" evidence="8">
    <location>
        <begin position="1"/>
        <end position="35"/>
    </location>
</feature>
<dbReference type="GO" id="GO:0016560">
    <property type="term" value="P:protein import into peroxisome matrix, docking"/>
    <property type="evidence" value="ECO:0007669"/>
    <property type="project" value="UniProtKB-UniRule"/>
</dbReference>
<dbReference type="InterPro" id="IPR025655">
    <property type="entry name" value="PEX14"/>
</dbReference>
<dbReference type="Pfam" id="PF04695">
    <property type="entry name" value="Pex14_N"/>
    <property type="match status" value="1"/>
</dbReference>
<evidence type="ECO:0000259" key="10">
    <source>
        <dbReference type="Pfam" id="PF04695"/>
    </source>
</evidence>
<feature type="region of interest" description="Disordered" evidence="8">
    <location>
        <begin position="234"/>
        <end position="254"/>
    </location>
</feature>
<evidence type="ECO:0000256" key="1">
    <source>
        <dbReference type="ARBA" id="ARBA00005443"/>
    </source>
</evidence>
<comment type="caution">
    <text evidence="11">The sequence shown here is derived from an EMBL/GenBank/DDBJ whole genome shotgun (WGS) entry which is preliminary data.</text>
</comment>
<evidence type="ECO:0000256" key="5">
    <source>
        <dbReference type="ARBA" id="ARBA00029691"/>
    </source>
</evidence>
<keyword evidence="2" id="KW-0811">Translocation</keyword>
<dbReference type="PANTHER" id="PTHR23058:SF5">
    <property type="entry name" value="PEROXISOMAL MEMBRANE PROTEIN PEX14"/>
    <property type="match status" value="1"/>
</dbReference>
<comment type="similarity">
    <text evidence="1 7">Belongs to the peroxin-14 family.</text>
</comment>
<dbReference type="GO" id="GO:1990429">
    <property type="term" value="C:peroxisomal importomer complex"/>
    <property type="evidence" value="ECO:0007669"/>
    <property type="project" value="TreeGrafter"/>
</dbReference>
<name>A0A9P7ZCG4_9HELO</name>
<evidence type="ECO:0000256" key="9">
    <source>
        <dbReference type="SAM" id="Phobius"/>
    </source>
</evidence>
<dbReference type="OrthoDB" id="441517at2759"/>
<dbReference type="InterPro" id="IPR006785">
    <property type="entry name" value="Pex14_N"/>
</dbReference>
<feature type="domain" description="Peroxisome membrane anchor protein Pex14p N-terminal" evidence="10">
    <location>
        <begin position="37"/>
        <end position="80"/>
    </location>
</feature>
<sequence length="355" mass="38761">MSDSNPVRKKLALPSWQQELSATTPTEADTDVETPNRVAIIEQAKKFLEQDDVRNEPTDKKIAFLEGKGLDSGEIQTLLGVSRNTEATAPLVEEQAPKSRPAQQPTMQSQPPSNSASSTQTRSTPPIITYPEFLTTPQSPSPLVTKIRLLTTLYLFSGLSAILYGTNTFLVAPMISQLTASRLSLFSGASENLQKLIEKLEPLVSEIPQGWKTMEEDEESEDEDPTEMFHRDIGIQTSPPHTRSTSPVRLTPAPTLEHTNRLNGLSKSLTEALENSSDEGKECTDLSTSISVLREYLDGLAYVAPSFTYGAGGYNYGGNAFTNDDEISRAKANIRAVKGVLLSTRNFPGVRATGR</sequence>
<evidence type="ECO:0000256" key="6">
    <source>
        <dbReference type="ARBA" id="ARBA00046271"/>
    </source>
</evidence>
<dbReference type="InterPro" id="IPR036388">
    <property type="entry name" value="WH-like_DNA-bd_sf"/>
</dbReference>
<evidence type="ECO:0000313" key="11">
    <source>
        <dbReference type="EMBL" id="KAG9248975.1"/>
    </source>
</evidence>
<feature type="compositionally biased region" description="Polar residues" evidence="8">
    <location>
        <begin position="15"/>
        <end position="27"/>
    </location>
</feature>
<evidence type="ECO:0000256" key="7">
    <source>
        <dbReference type="RuleBase" id="RU367032"/>
    </source>
</evidence>
<dbReference type="PANTHER" id="PTHR23058">
    <property type="entry name" value="PEROXISOMAL MEMBRANE PROTEIN PEX14"/>
    <property type="match status" value="1"/>
</dbReference>
<dbReference type="EMBL" id="MU253740">
    <property type="protein sequence ID" value="KAG9248975.1"/>
    <property type="molecule type" value="Genomic_DNA"/>
</dbReference>
<protein>
    <recommendedName>
        <fullName evidence="4 7">Peroxisomal membrane protein PEX14</fullName>
    </recommendedName>
    <alternativeName>
        <fullName evidence="5 7">Peroxin-14</fullName>
    </alternativeName>
</protein>
<evidence type="ECO:0000256" key="4">
    <source>
        <dbReference type="ARBA" id="ARBA00029502"/>
    </source>
</evidence>
<dbReference type="GO" id="GO:0005778">
    <property type="term" value="C:peroxisomal membrane"/>
    <property type="evidence" value="ECO:0007669"/>
    <property type="project" value="UniProtKB-SubCell"/>
</dbReference>
<evidence type="ECO:0000313" key="12">
    <source>
        <dbReference type="Proteomes" id="UP000887226"/>
    </source>
</evidence>
<keyword evidence="12" id="KW-1185">Reference proteome</keyword>
<evidence type="ECO:0000256" key="2">
    <source>
        <dbReference type="ARBA" id="ARBA00023010"/>
    </source>
</evidence>
<keyword evidence="9" id="KW-1133">Transmembrane helix</keyword>
<dbReference type="Gene3D" id="1.10.10.10">
    <property type="entry name" value="Winged helix-like DNA-binding domain superfamily/Winged helix DNA-binding domain"/>
    <property type="match status" value="1"/>
</dbReference>